<organism evidence="9">
    <name type="scientific">Musca domestica</name>
    <name type="common">House fly</name>
    <dbReference type="NCBI Taxonomy" id="7370"/>
    <lineage>
        <taxon>Eukaryota</taxon>
        <taxon>Metazoa</taxon>
        <taxon>Ecdysozoa</taxon>
        <taxon>Arthropoda</taxon>
        <taxon>Hexapoda</taxon>
        <taxon>Insecta</taxon>
        <taxon>Pterygota</taxon>
        <taxon>Neoptera</taxon>
        <taxon>Endopterygota</taxon>
        <taxon>Diptera</taxon>
        <taxon>Brachycera</taxon>
        <taxon>Muscomorpha</taxon>
        <taxon>Muscoidea</taxon>
        <taxon>Muscidae</taxon>
        <taxon>Musca</taxon>
    </lineage>
</organism>
<dbReference type="Proteomes" id="UP001652621">
    <property type="component" value="Unplaced"/>
</dbReference>
<dbReference type="GO" id="GO:0005737">
    <property type="term" value="C:cytoplasm"/>
    <property type="evidence" value="ECO:0007669"/>
    <property type="project" value="UniProtKB-SubCell"/>
</dbReference>
<keyword evidence="4" id="KW-0813">Transport</keyword>
<evidence type="ECO:0000313" key="11">
    <source>
        <dbReference type="RefSeq" id="XP_005181280.1"/>
    </source>
</evidence>
<evidence type="ECO:0000259" key="8">
    <source>
        <dbReference type="PROSITE" id="PS50166"/>
    </source>
</evidence>
<dbReference type="InterPro" id="IPR040016">
    <property type="entry name" value="XPO6"/>
</dbReference>
<dbReference type="STRING" id="7370.A0A1I8NBE1"/>
<dbReference type="AlphaFoldDB" id="A0A1I8NBE1"/>
<dbReference type="RefSeq" id="XP_005181280.1">
    <property type="nucleotide sequence ID" value="XM_005181223.3"/>
</dbReference>
<dbReference type="GO" id="GO:0005634">
    <property type="term" value="C:nucleus"/>
    <property type="evidence" value="ECO:0007669"/>
    <property type="project" value="UniProtKB-SubCell"/>
</dbReference>
<gene>
    <name evidence="9" type="primary">101889120</name>
    <name evidence="11" type="synonym">LOC101889120</name>
</gene>
<keyword evidence="10" id="KW-1185">Reference proteome</keyword>
<dbReference type="GO" id="GO:0031267">
    <property type="term" value="F:small GTPase binding"/>
    <property type="evidence" value="ECO:0007669"/>
    <property type="project" value="InterPro"/>
</dbReference>
<dbReference type="OrthoDB" id="10261013at2759"/>
<dbReference type="PROSITE" id="PS50166">
    <property type="entry name" value="IMPORTIN_B_NT"/>
    <property type="match status" value="1"/>
</dbReference>
<dbReference type="SMART" id="SM00913">
    <property type="entry name" value="IBN_N"/>
    <property type="match status" value="1"/>
</dbReference>
<comment type="subcellular location">
    <subcellularLocation>
        <location evidence="2">Cytoplasm</location>
    </subcellularLocation>
    <subcellularLocation>
        <location evidence="1">Nucleus</location>
    </subcellularLocation>
</comment>
<sequence length="1054" mass="119645">MSSPLVMVDSLLHEFYATTTPNNRKREIESDLIAFKNQSDAWKTCLSVISNAGTFEQNQFLWFFCTSTLEHSITRRWMQLGSSDRLMIRETLWRTYINLPMGSTVKRQRDTYAQLIAHMGKREFPDEDPNYIAHCITLIKSNFVLGICLLRTTSEEVVSNREDVSTDRKQYFHSCISMCMPEIMDLLTKYLLIAVCHINGKDINSISNTLMDYSLIATLPNDNQLSSSVLELLTCIQHLVSWIRTDLISEYFLMSILDLSQWRSSHQDLSLAGLSVLNELLYLQKALPCSITLMTSVNVLLDQHNNSKQQCEMYVDKFRELLRLYAVKYWQKMVQESSVLEVFLKALYTCTICENGAYDFTEKLEIWTPIIKGLAINAKLNRYNDIVLQLVGEIMRRTQFEYNKTELELLDNELMEDNTQTEWQQYLTQCIECIALVAESRPNAVFAQVFSHWSRPHLQLQAIENDIDCGKTFELARKLRSQLFAEHLRDFSTVCQAVVRIAPLLDVNAAAAGDAGSASEVNCHLNILAENLLTTLKFFTSNKLNAIDVDHSSFQTDYDYLYAQVLMAIRSILPLCQSLKSDHMLLQLFESLGNIFQPNTIMGSSPLIYMAASQLLLCISSVIRPKCLLDIPTIANLMQSGPRLSHLPRQVIANIYISLISYLVLPWKNVDEQQQDYTRRCQILREYISCIAQSFLELDLNSVSPATGEAKVSSISLSLLVTFSLVIEFFKDSPNTTKDMLAQTFKPIITKALVIYNTFGQSSNALAITIAEFSLSVLRTLQSQLGSQFIKEMITLFISVNSRQQLTVSRVAVMEKILQMFQLIVQQPGNASLAMLPSILDFTFEHIMPMIQMDNNVADTSDLTSVVYTLFDSILTCKWQYFYKSYVQPNGVLQQHNGNNTTAAAANNSSHNPSDNLHPEHFMAIMNAYGQILVTGNDPNIVRTVLMSMQNVHEKWRLYQRPLFKENLLGSFQSALINVLLSGEGALHFDILASALFAMSQVDALKMRESFANAGLPINMKLIDEICLTTDIPTFSQKLTQLIQDAHCVHLSQT</sequence>
<evidence type="ECO:0000256" key="5">
    <source>
        <dbReference type="ARBA" id="ARBA00022490"/>
    </source>
</evidence>
<dbReference type="InterPro" id="IPR016024">
    <property type="entry name" value="ARM-type_fold"/>
</dbReference>
<evidence type="ECO:0000313" key="10">
    <source>
        <dbReference type="Proteomes" id="UP001652621"/>
    </source>
</evidence>
<keyword evidence="6" id="KW-0653">Protein transport</keyword>
<dbReference type="VEuPathDB" id="VectorBase:MDOA013504"/>
<dbReference type="VEuPathDB" id="VectorBase:MDOMA2_006754"/>
<dbReference type="GO" id="GO:0006611">
    <property type="term" value="P:protein export from nucleus"/>
    <property type="evidence" value="ECO:0007669"/>
    <property type="project" value="InterPro"/>
</dbReference>
<keyword evidence="5" id="KW-0963">Cytoplasm</keyword>
<evidence type="ECO:0000256" key="6">
    <source>
        <dbReference type="ARBA" id="ARBA00022927"/>
    </source>
</evidence>
<reference evidence="11" key="2">
    <citation type="submission" date="2025-04" db="UniProtKB">
        <authorList>
            <consortium name="RefSeq"/>
        </authorList>
    </citation>
    <scope>IDENTIFICATION</scope>
    <source>
        <strain evidence="11">Aabys</strain>
    </source>
</reference>
<dbReference type="KEGG" id="mde:101889120"/>
<evidence type="ECO:0000256" key="7">
    <source>
        <dbReference type="ARBA" id="ARBA00023242"/>
    </source>
</evidence>
<evidence type="ECO:0000256" key="2">
    <source>
        <dbReference type="ARBA" id="ARBA00004496"/>
    </source>
</evidence>
<proteinExistence type="inferred from homology"/>
<dbReference type="GO" id="GO:0005049">
    <property type="term" value="F:nuclear export signal receptor activity"/>
    <property type="evidence" value="ECO:0007669"/>
    <property type="project" value="InterPro"/>
</dbReference>
<name>A0A1I8NBE1_MUSDO</name>
<dbReference type="Gene3D" id="1.25.10.10">
    <property type="entry name" value="Leucine-rich Repeat Variant"/>
    <property type="match status" value="1"/>
</dbReference>
<dbReference type="Pfam" id="PF03810">
    <property type="entry name" value="IBN_N"/>
    <property type="match status" value="1"/>
</dbReference>
<evidence type="ECO:0000256" key="1">
    <source>
        <dbReference type="ARBA" id="ARBA00004123"/>
    </source>
</evidence>
<evidence type="ECO:0000313" key="9">
    <source>
        <dbReference type="EnsemblMetazoa" id="MDOA013504-PA"/>
    </source>
</evidence>
<keyword evidence="7" id="KW-0539">Nucleus</keyword>
<dbReference type="InterPro" id="IPR011989">
    <property type="entry name" value="ARM-like"/>
</dbReference>
<dbReference type="PANTHER" id="PTHR21452">
    <property type="entry name" value="EXPORTIN-6"/>
    <property type="match status" value="1"/>
</dbReference>
<evidence type="ECO:0000256" key="3">
    <source>
        <dbReference type="ARBA" id="ARBA00009466"/>
    </source>
</evidence>
<comment type="similarity">
    <text evidence="3">Belongs to the exportin family.</text>
</comment>
<evidence type="ECO:0000256" key="4">
    <source>
        <dbReference type="ARBA" id="ARBA00022448"/>
    </source>
</evidence>
<feature type="domain" description="Importin N-terminal" evidence="8">
    <location>
        <begin position="28"/>
        <end position="98"/>
    </location>
</feature>
<dbReference type="SUPFAM" id="SSF48371">
    <property type="entry name" value="ARM repeat"/>
    <property type="match status" value="1"/>
</dbReference>
<dbReference type="PANTHER" id="PTHR21452:SF4">
    <property type="entry name" value="EXPORTIN-6"/>
    <property type="match status" value="1"/>
</dbReference>
<accession>A0A1I8NBE1</accession>
<dbReference type="EnsemblMetazoa" id="MDOA013504-RA">
    <property type="protein sequence ID" value="MDOA013504-PA"/>
    <property type="gene ID" value="MDOA013504"/>
</dbReference>
<protein>
    <submittedName>
        <fullName evidence="11">Exportin-6</fullName>
    </submittedName>
</protein>
<dbReference type="InterPro" id="IPR001494">
    <property type="entry name" value="Importin-beta_N"/>
</dbReference>
<reference evidence="9" key="1">
    <citation type="submission" date="2020-05" db="UniProtKB">
        <authorList>
            <consortium name="EnsemblMetazoa"/>
        </authorList>
    </citation>
    <scope>IDENTIFICATION</scope>
    <source>
        <strain evidence="9">Aabys</strain>
    </source>
</reference>
<dbReference type="eggNOG" id="KOG2020">
    <property type="taxonomic scope" value="Eukaryota"/>
</dbReference>